<name>A0A0R1H1Z8_9LACO</name>
<dbReference type="RefSeq" id="WP_155797702.1">
    <property type="nucleotide sequence ID" value="NZ_AZDA01000018.1"/>
</dbReference>
<comment type="caution">
    <text evidence="1">The sequence shown here is derived from an EMBL/GenBank/DDBJ whole genome shotgun (WGS) entry which is preliminary data.</text>
</comment>
<gene>
    <name evidence="1" type="ORF">FC07_GL001142</name>
</gene>
<reference evidence="1 2" key="1">
    <citation type="journal article" date="2015" name="Genome Announc.">
        <title>Expanding the biotechnology potential of lactobacilli through comparative genomics of 213 strains and associated genera.</title>
        <authorList>
            <person name="Sun Z."/>
            <person name="Harris H.M."/>
            <person name="McCann A."/>
            <person name="Guo C."/>
            <person name="Argimon S."/>
            <person name="Zhang W."/>
            <person name="Yang X."/>
            <person name="Jeffery I.B."/>
            <person name="Cooney J.C."/>
            <person name="Kagawa T.F."/>
            <person name="Liu W."/>
            <person name="Song Y."/>
            <person name="Salvetti E."/>
            <person name="Wrobel A."/>
            <person name="Rasinkangas P."/>
            <person name="Parkhill J."/>
            <person name="Rea M.C."/>
            <person name="O'Sullivan O."/>
            <person name="Ritari J."/>
            <person name="Douillard F.P."/>
            <person name="Paul Ross R."/>
            <person name="Yang R."/>
            <person name="Briner A.E."/>
            <person name="Felis G.E."/>
            <person name="de Vos W.M."/>
            <person name="Barrangou R."/>
            <person name="Klaenhammer T.R."/>
            <person name="Caufield P.W."/>
            <person name="Cui Y."/>
            <person name="Zhang H."/>
            <person name="O'Toole P.W."/>
        </authorList>
    </citation>
    <scope>NUCLEOTIDE SEQUENCE [LARGE SCALE GENOMIC DNA]</scope>
    <source>
        <strain evidence="1 2">DSM 20003</strain>
    </source>
</reference>
<organism evidence="1 2">
    <name type="scientific">Loigolactobacillus bifermentans DSM 20003</name>
    <dbReference type="NCBI Taxonomy" id="1423726"/>
    <lineage>
        <taxon>Bacteria</taxon>
        <taxon>Bacillati</taxon>
        <taxon>Bacillota</taxon>
        <taxon>Bacilli</taxon>
        <taxon>Lactobacillales</taxon>
        <taxon>Lactobacillaceae</taxon>
        <taxon>Loigolactobacillus</taxon>
    </lineage>
</organism>
<dbReference type="AlphaFoldDB" id="A0A0R1H1Z8"/>
<dbReference type="Proteomes" id="UP000051461">
    <property type="component" value="Unassembled WGS sequence"/>
</dbReference>
<dbReference type="PATRIC" id="fig|1423726.3.peg.1181"/>
<sequence>MANQDNAKDIVEVPNPELEASIQEAVDFLSGKVTLDGYCDRASLEQGLLL</sequence>
<protein>
    <submittedName>
        <fullName evidence="1">Uncharacterized protein</fullName>
    </submittedName>
</protein>
<proteinExistence type="predicted"/>
<keyword evidence="2" id="KW-1185">Reference proteome</keyword>
<dbReference type="EMBL" id="AZDA01000018">
    <property type="protein sequence ID" value="KRK40280.1"/>
    <property type="molecule type" value="Genomic_DNA"/>
</dbReference>
<evidence type="ECO:0000313" key="2">
    <source>
        <dbReference type="Proteomes" id="UP000051461"/>
    </source>
</evidence>
<accession>A0A0R1H1Z8</accession>
<evidence type="ECO:0000313" key="1">
    <source>
        <dbReference type="EMBL" id="KRK40280.1"/>
    </source>
</evidence>